<evidence type="ECO:0000313" key="3">
    <source>
        <dbReference type="EMBL" id="ETO11353.1"/>
    </source>
</evidence>
<reference evidence="3 4" key="1">
    <citation type="journal article" date="2013" name="Curr. Biol.">
        <title>The Genome of the Foraminiferan Reticulomyxa filosa.</title>
        <authorList>
            <person name="Glockner G."/>
            <person name="Hulsmann N."/>
            <person name="Schleicher M."/>
            <person name="Noegel A.A."/>
            <person name="Eichinger L."/>
            <person name="Gallinger C."/>
            <person name="Pawlowski J."/>
            <person name="Sierra R."/>
            <person name="Euteneuer U."/>
            <person name="Pillet L."/>
            <person name="Moustafa A."/>
            <person name="Platzer M."/>
            <person name="Groth M."/>
            <person name="Szafranski K."/>
            <person name="Schliwa M."/>
        </authorList>
    </citation>
    <scope>NUCLEOTIDE SEQUENCE [LARGE SCALE GENOMIC DNA]</scope>
</reference>
<keyword evidence="2" id="KW-0812">Transmembrane</keyword>
<sequence length="364" mass="42939">MFVEQNFNSKIAEEIRKDRLRSTFQVSYGIPTRDNIPDKEYTEFCDKVVTVQHNQHLPYERNINFHEKQVHPLKILNNTGMDVLIVVFAYFSFKKTSTSARSVFFSSRTSTNNIGFSKCNLICAICSFPVFFFFFGYQLSTVKTQNQSRYKNAEQQLLQEGYSSPDAPIKKTRTQLLSERKRIASQQCRESLDQYHLHLAQCDSHAELQQKESEGRTSEMKVDPKTPKYTPRSDMLRKRKCEDSILLEKVHHEASKKNFKLSVFQQSVLEQYTVKELRDTIAQDEQQTCAAESSPCKLKRTFHDIIEERQNENKEWCHYWEKRANCFNPVCKNLFFFFHFLTNQKKNKKKLESNGKRILERVLL</sequence>
<evidence type="ECO:0000256" key="2">
    <source>
        <dbReference type="SAM" id="Phobius"/>
    </source>
</evidence>
<organism evidence="3 4">
    <name type="scientific">Reticulomyxa filosa</name>
    <dbReference type="NCBI Taxonomy" id="46433"/>
    <lineage>
        <taxon>Eukaryota</taxon>
        <taxon>Sar</taxon>
        <taxon>Rhizaria</taxon>
        <taxon>Retaria</taxon>
        <taxon>Foraminifera</taxon>
        <taxon>Monothalamids</taxon>
        <taxon>Reticulomyxidae</taxon>
        <taxon>Reticulomyxa</taxon>
    </lineage>
</organism>
<gene>
    <name evidence="3" type="ORF">RFI_26021</name>
</gene>
<feature type="transmembrane region" description="Helical" evidence="2">
    <location>
        <begin position="75"/>
        <end position="93"/>
    </location>
</feature>
<keyword evidence="4" id="KW-1185">Reference proteome</keyword>
<dbReference type="AlphaFoldDB" id="X6MBG8"/>
<dbReference type="EMBL" id="ASPP01022554">
    <property type="protein sequence ID" value="ETO11353.1"/>
    <property type="molecule type" value="Genomic_DNA"/>
</dbReference>
<evidence type="ECO:0000256" key="1">
    <source>
        <dbReference type="SAM" id="MobiDB-lite"/>
    </source>
</evidence>
<keyword evidence="2" id="KW-0472">Membrane</keyword>
<comment type="caution">
    <text evidence="3">The sequence shown here is derived from an EMBL/GenBank/DDBJ whole genome shotgun (WGS) entry which is preliminary data.</text>
</comment>
<name>X6MBG8_RETFI</name>
<accession>X6MBG8</accession>
<protein>
    <submittedName>
        <fullName evidence="3">Uncharacterized protein</fullName>
    </submittedName>
</protein>
<dbReference type="Proteomes" id="UP000023152">
    <property type="component" value="Unassembled WGS sequence"/>
</dbReference>
<keyword evidence="2" id="KW-1133">Transmembrane helix</keyword>
<evidence type="ECO:0000313" key="4">
    <source>
        <dbReference type="Proteomes" id="UP000023152"/>
    </source>
</evidence>
<proteinExistence type="predicted"/>
<feature type="compositionally biased region" description="Basic and acidic residues" evidence="1">
    <location>
        <begin position="208"/>
        <end position="226"/>
    </location>
</feature>
<feature type="transmembrane region" description="Helical" evidence="2">
    <location>
        <begin position="114"/>
        <end position="137"/>
    </location>
</feature>
<feature type="region of interest" description="Disordered" evidence="1">
    <location>
        <begin position="208"/>
        <end position="232"/>
    </location>
</feature>